<comment type="similarity">
    <text evidence="7">Belongs to the binding-protein-dependent transport system permease family.</text>
</comment>
<evidence type="ECO:0000259" key="8">
    <source>
        <dbReference type="PROSITE" id="PS50928"/>
    </source>
</evidence>
<feature type="transmembrane region" description="Helical" evidence="7">
    <location>
        <begin position="236"/>
        <end position="260"/>
    </location>
</feature>
<evidence type="ECO:0000256" key="1">
    <source>
        <dbReference type="ARBA" id="ARBA00004651"/>
    </source>
</evidence>
<dbReference type="RefSeq" id="WP_379497733.1">
    <property type="nucleotide sequence ID" value="NZ_JBHSAO010000011.1"/>
</dbReference>
<gene>
    <name evidence="9" type="ORF">ACFOUV_15725</name>
</gene>
<dbReference type="PANTHER" id="PTHR43744">
    <property type="entry name" value="ABC TRANSPORTER PERMEASE PROTEIN MG189-RELATED-RELATED"/>
    <property type="match status" value="1"/>
</dbReference>
<sequence>MKKNNKTLKVIVYTLLIAYSLLTLLPFFWSILTSFKTTAEIAGGETIFPEIWSLSGYQTILESQYTRWVFNSIFVSLIVTVLNLIFNTMAGYAFARIQFRGRNMLFSLMLLLIMVPSQVTMIPLYIVISDLGLINTHMSLIFTTMINIAYIFMMRQFFINFPKDVEEAAAMDGLSKIGTFFRIVIPNARPALATQGIFVFMAIWNEFMKPLLFISSPDKYMLTQGLNALSKQFMNATAWDVIMAGALLSIIPIFILYIFLNKYFIQSNDQTTGVK</sequence>
<name>A0ABV8H011_9BACI</name>
<reference evidence="10" key="1">
    <citation type="journal article" date="2019" name="Int. J. Syst. Evol. Microbiol.">
        <title>The Global Catalogue of Microorganisms (GCM) 10K type strain sequencing project: providing services to taxonomists for standard genome sequencing and annotation.</title>
        <authorList>
            <consortium name="The Broad Institute Genomics Platform"/>
            <consortium name="The Broad Institute Genome Sequencing Center for Infectious Disease"/>
            <person name="Wu L."/>
            <person name="Ma J."/>
        </authorList>
    </citation>
    <scope>NUCLEOTIDE SEQUENCE [LARGE SCALE GENOMIC DNA]</scope>
    <source>
        <strain evidence="10">IBRC-M 10703</strain>
    </source>
</reference>
<keyword evidence="2 7" id="KW-0813">Transport</keyword>
<keyword evidence="5 7" id="KW-1133">Transmembrane helix</keyword>
<evidence type="ECO:0000256" key="6">
    <source>
        <dbReference type="ARBA" id="ARBA00023136"/>
    </source>
</evidence>
<feature type="transmembrane region" description="Helical" evidence="7">
    <location>
        <begin position="134"/>
        <end position="153"/>
    </location>
</feature>
<evidence type="ECO:0000313" key="9">
    <source>
        <dbReference type="EMBL" id="MFC4025245.1"/>
    </source>
</evidence>
<dbReference type="InterPro" id="IPR000515">
    <property type="entry name" value="MetI-like"/>
</dbReference>
<accession>A0ABV8H011</accession>
<dbReference type="PANTHER" id="PTHR43744:SF12">
    <property type="entry name" value="ABC TRANSPORTER PERMEASE PROTEIN MG189-RELATED"/>
    <property type="match status" value="1"/>
</dbReference>
<protein>
    <submittedName>
        <fullName evidence="9">Carbohydrate ABC transporter permease</fullName>
    </submittedName>
</protein>
<evidence type="ECO:0000256" key="5">
    <source>
        <dbReference type="ARBA" id="ARBA00022989"/>
    </source>
</evidence>
<feature type="transmembrane region" description="Helical" evidence="7">
    <location>
        <begin position="73"/>
        <end position="94"/>
    </location>
</feature>
<keyword evidence="3" id="KW-1003">Cell membrane</keyword>
<keyword evidence="4 7" id="KW-0812">Transmembrane</keyword>
<dbReference type="SUPFAM" id="SSF161098">
    <property type="entry name" value="MetI-like"/>
    <property type="match status" value="1"/>
</dbReference>
<proteinExistence type="inferred from homology"/>
<keyword evidence="6 7" id="KW-0472">Membrane</keyword>
<dbReference type="PROSITE" id="PS50928">
    <property type="entry name" value="ABC_TM1"/>
    <property type="match status" value="1"/>
</dbReference>
<evidence type="ECO:0000256" key="4">
    <source>
        <dbReference type="ARBA" id="ARBA00022692"/>
    </source>
</evidence>
<evidence type="ECO:0000256" key="7">
    <source>
        <dbReference type="RuleBase" id="RU363032"/>
    </source>
</evidence>
<feature type="transmembrane region" description="Helical" evidence="7">
    <location>
        <begin position="106"/>
        <end position="128"/>
    </location>
</feature>
<dbReference type="Gene3D" id="1.10.3720.10">
    <property type="entry name" value="MetI-like"/>
    <property type="match status" value="1"/>
</dbReference>
<dbReference type="Proteomes" id="UP001595772">
    <property type="component" value="Unassembled WGS sequence"/>
</dbReference>
<dbReference type="CDD" id="cd06261">
    <property type="entry name" value="TM_PBP2"/>
    <property type="match status" value="1"/>
</dbReference>
<dbReference type="Pfam" id="PF00528">
    <property type="entry name" value="BPD_transp_1"/>
    <property type="match status" value="1"/>
</dbReference>
<organism evidence="9 10">
    <name type="scientific">Oceanobacillus longus</name>
    <dbReference type="NCBI Taxonomy" id="930120"/>
    <lineage>
        <taxon>Bacteria</taxon>
        <taxon>Bacillati</taxon>
        <taxon>Bacillota</taxon>
        <taxon>Bacilli</taxon>
        <taxon>Bacillales</taxon>
        <taxon>Bacillaceae</taxon>
        <taxon>Oceanobacillus</taxon>
    </lineage>
</organism>
<evidence type="ECO:0000313" key="10">
    <source>
        <dbReference type="Proteomes" id="UP001595772"/>
    </source>
</evidence>
<comment type="caution">
    <text evidence="9">The sequence shown here is derived from an EMBL/GenBank/DDBJ whole genome shotgun (WGS) entry which is preliminary data.</text>
</comment>
<feature type="transmembrane region" description="Helical" evidence="7">
    <location>
        <begin position="12"/>
        <end position="32"/>
    </location>
</feature>
<evidence type="ECO:0000256" key="3">
    <source>
        <dbReference type="ARBA" id="ARBA00022475"/>
    </source>
</evidence>
<comment type="subcellular location">
    <subcellularLocation>
        <location evidence="1 7">Cell membrane</location>
        <topology evidence="1 7">Multi-pass membrane protein</topology>
    </subcellularLocation>
</comment>
<dbReference type="InterPro" id="IPR035906">
    <property type="entry name" value="MetI-like_sf"/>
</dbReference>
<keyword evidence="10" id="KW-1185">Reference proteome</keyword>
<evidence type="ECO:0000256" key="2">
    <source>
        <dbReference type="ARBA" id="ARBA00022448"/>
    </source>
</evidence>
<dbReference type="EMBL" id="JBHSAO010000011">
    <property type="protein sequence ID" value="MFC4025245.1"/>
    <property type="molecule type" value="Genomic_DNA"/>
</dbReference>
<feature type="domain" description="ABC transmembrane type-1" evidence="8">
    <location>
        <begin position="69"/>
        <end position="260"/>
    </location>
</feature>